<dbReference type="AlphaFoldDB" id="A0A7T4UR12"/>
<keyword evidence="3" id="KW-0285">Flavoprotein</keyword>
<evidence type="ECO:0000313" key="7">
    <source>
        <dbReference type="EMBL" id="QQD17870.1"/>
    </source>
</evidence>
<name>A0A7T4UR12_9GAMM</name>
<dbReference type="PANTHER" id="PTHR42913">
    <property type="entry name" value="APOPTOSIS-INDUCING FACTOR 1"/>
    <property type="match status" value="1"/>
</dbReference>
<sequence>MEHIIIVGGGAGGLSLATRLGRHFHRKRTVQVSLIDRSPTHLWKPLLHEVAAGTIDAAFDELNFRFHGRRHHFQFIQGSVNAVDPSTRTLTLSEEVYQHGRTRIPKRELHYDYLVLAVGGVSNDFGVPGALEHCYFLDSKQQAEQFHSTLLEYCMGIAHSKQTKPTLNINIIGGGATGVELAAELTHTAEELRQYTSATATPVTFRLTLLEAGPRILPALSEKLSASATKTLEKIGVDVRCGIAVKACRSDGLETAGGDTLAGDLQVWAAGVKAPGWLSAIEGLQTNNRNQLTVLPDLRCCGDEHIFAIGDCASLMLPNGGFVPPRAQAAHQMADVAYKNILRLRKDKSPKAFHYRDFGSLVSLSRFNTVGGLFGGLACGELRIGGFLARIVYLSLYRMHLVSVHGLVHSLVIAFAARLHRKIKPRLKLH</sequence>
<evidence type="ECO:0000256" key="4">
    <source>
        <dbReference type="ARBA" id="ARBA00022827"/>
    </source>
</evidence>
<keyword evidence="4" id="KW-0274">FAD</keyword>
<dbReference type="Proteomes" id="UP000596063">
    <property type="component" value="Chromosome"/>
</dbReference>
<evidence type="ECO:0000259" key="6">
    <source>
        <dbReference type="Pfam" id="PF07992"/>
    </source>
</evidence>
<dbReference type="Gene3D" id="3.50.50.100">
    <property type="match status" value="1"/>
</dbReference>
<dbReference type="PANTHER" id="PTHR42913:SF3">
    <property type="entry name" value="64 KDA MITOCHONDRIAL NADH DEHYDROGENASE (EUROFUNG)"/>
    <property type="match status" value="1"/>
</dbReference>
<dbReference type="RefSeq" id="WP_198569369.1">
    <property type="nucleotide sequence ID" value="NZ_CP066167.1"/>
</dbReference>
<reference evidence="7 8" key="1">
    <citation type="submission" date="2020-12" db="EMBL/GenBank/DDBJ databases">
        <authorList>
            <person name="Shan Y."/>
        </authorList>
    </citation>
    <scope>NUCLEOTIDE SEQUENCE [LARGE SCALE GENOMIC DNA]</scope>
    <source>
        <strain evidence="8">csc3.9</strain>
    </source>
</reference>
<dbReference type="GO" id="GO:0019646">
    <property type="term" value="P:aerobic electron transport chain"/>
    <property type="evidence" value="ECO:0007669"/>
    <property type="project" value="TreeGrafter"/>
</dbReference>
<dbReference type="KEGG" id="snan:I6N98_16240"/>
<evidence type="ECO:0000256" key="3">
    <source>
        <dbReference type="ARBA" id="ARBA00022630"/>
    </source>
</evidence>
<keyword evidence="5" id="KW-0560">Oxidoreductase</keyword>
<evidence type="ECO:0000256" key="2">
    <source>
        <dbReference type="ARBA" id="ARBA00005272"/>
    </source>
</evidence>
<comment type="similarity">
    <text evidence="2">Belongs to the NADH dehydrogenase family.</text>
</comment>
<accession>A0A7T4UR12</accession>
<dbReference type="InterPro" id="IPR036188">
    <property type="entry name" value="FAD/NAD-bd_sf"/>
</dbReference>
<evidence type="ECO:0000313" key="8">
    <source>
        <dbReference type="Proteomes" id="UP000596063"/>
    </source>
</evidence>
<dbReference type="PRINTS" id="PR00411">
    <property type="entry name" value="PNDRDTASEI"/>
</dbReference>
<gene>
    <name evidence="7" type="ORF">I6N98_16240</name>
</gene>
<protein>
    <submittedName>
        <fullName evidence="7">NAD(P)/FAD-dependent oxidoreductase</fullName>
    </submittedName>
</protein>
<dbReference type="EMBL" id="CP066167">
    <property type="protein sequence ID" value="QQD17870.1"/>
    <property type="molecule type" value="Genomic_DNA"/>
</dbReference>
<comment type="cofactor">
    <cofactor evidence="1">
        <name>FAD</name>
        <dbReference type="ChEBI" id="CHEBI:57692"/>
    </cofactor>
</comment>
<keyword evidence="8" id="KW-1185">Reference proteome</keyword>
<organism evidence="7 8">
    <name type="scientific">Spongiibacter nanhainus</name>
    <dbReference type="NCBI Taxonomy" id="2794344"/>
    <lineage>
        <taxon>Bacteria</taxon>
        <taxon>Pseudomonadati</taxon>
        <taxon>Pseudomonadota</taxon>
        <taxon>Gammaproteobacteria</taxon>
        <taxon>Cellvibrionales</taxon>
        <taxon>Spongiibacteraceae</taxon>
        <taxon>Spongiibacter</taxon>
    </lineage>
</organism>
<dbReference type="PRINTS" id="PR00368">
    <property type="entry name" value="FADPNR"/>
</dbReference>
<dbReference type="InterPro" id="IPR051169">
    <property type="entry name" value="NADH-Q_oxidoreductase"/>
</dbReference>
<dbReference type="GO" id="GO:0003955">
    <property type="term" value="F:NAD(P)H dehydrogenase (quinone) activity"/>
    <property type="evidence" value="ECO:0007669"/>
    <property type="project" value="TreeGrafter"/>
</dbReference>
<dbReference type="SUPFAM" id="SSF51905">
    <property type="entry name" value="FAD/NAD(P)-binding domain"/>
    <property type="match status" value="2"/>
</dbReference>
<feature type="domain" description="FAD/NAD(P)-binding" evidence="6">
    <location>
        <begin position="3"/>
        <end position="334"/>
    </location>
</feature>
<dbReference type="InterPro" id="IPR023753">
    <property type="entry name" value="FAD/NAD-binding_dom"/>
</dbReference>
<proteinExistence type="inferred from homology"/>
<dbReference type="Pfam" id="PF07992">
    <property type="entry name" value="Pyr_redox_2"/>
    <property type="match status" value="1"/>
</dbReference>
<evidence type="ECO:0000256" key="1">
    <source>
        <dbReference type="ARBA" id="ARBA00001974"/>
    </source>
</evidence>
<evidence type="ECO:0000256" key="5">
    <source>
        <dbReference type="ARBA" id="ARBA00023002"/>
    </source>
</evidence>